<feature type="transmembrane region" description="Helical" evidence="1">
    <location>
        <begin position="109"/>
        <end position="133"/>
    </location>
</feature>
<keyword evidence="1" id="KW-0472">Membrane</keyword>
<accession>R4WWB2</accession>
<gene>
    <name evidence="2" type="ORF">BRPE64_ACDS14720</name>
</gene>
<feature type="transmembrane region" description="Helical" evidence="1">
    <location>
        <begin position="47"/>
        <end position="74"/>
    </location>
</feature>
<feature type="transmembrane region" description="Helical" evidence="1">
    <location>
        <begin position="189"/>
        <end position="209"/>
    </location>
</feature>
<evidence type="ECO:0000256" key="1">
    <source>
        <dbReference type="SAM" id="Phobius"/>
    </source>
</evidence>
<keyword evidence="3" id="KW-1185">Reference proteome</keyword>
<dbReference type="EMBL" id="AP013058">
    <property type="protein sequence ID" value="BAN23226.1"/>
    <property type="molecule type" value="Genomic_DNA"/>
</dbReference>
<organism evidence="2 3">
    <name type="scientific">Caballeronia insecticola</name>
    <dbReference type="NCBI Taxonomy" id="758793"/>
    <lineage>
        <taxon>Bacteria</taxon>
        <taxon>Pseudomonadati</taxon>
        <taxon>Pseudomonadota</taxon>
        <taxon>Betaproteobacteria</taxon>
        <taxon>Burkholderiales</taxon>
        <taxon>Burkholderiaceae</taxon>
        <taxon>Caballeronia</taxon>
    </lineage>
</organism>
<reference evidence="2 3" key="2">
    <citation type="journal article" date="2018" name="Int. J. Syst. Evol. Microbiol.">
        <title>Burkholderia insecticola sp. nov., a gut symbiotic bacterium of the bean bug Riptortus pedestris.</title>
        <authorList>
            <person name="Takeshita K."/>
            <person name="Tamaki H."/>
            <person name="Ohbayashi T."/>
            <person name="Meng X.-Y."/>
            <person name="Sone T."/>
            <person name="Mitani Y."/>
            <person name="Peeters C."/>
            <person name="Kikuchi Y."/>
            <person name="Vandamme P."/>
        </authorList>
    </citation>
    <scope>NUCLEOTIDE SEQUENCE [LARGE SCALE GENOMIC DNA]</scope>
    <source>
        <strain evidence="2">RPE64</strain>
    </source>
</reference>
<reference evidence="2 3" key="1">
    <citation type="journal article" date="2013" name="Genome Announc.">
        <title>Complete Genome Sequence of Burkholderia sp. Strain RPE64, Bacterial Symbiont of the Bean Bug Riptortus pedestris.</title>
        <authorList>
            <person name="Shibata T.F."/>
            <person name="Maeda T."/>
            <person name="Nikoh N."/>
            <person name="Yamaguchi K."/>
            <person name="Oshima K."/>
            <person name="Hattori M."/>
            <person name="Nishiyama T."/>
            <person name="Hasebe M."/>
            <person name="Fukatsu T."/>
            <person name="Kikuchi Y."/>
            <person name="Shigenobu S."/>
        </authorList>
    </citation>
    <scope>NUCLEOTIDE SEQUENCE [LARGE SCALE GENOMIC DNA]</scope>
</reference>
<feature type="transmembrane region" description="Helical" evidence="1">
    <location>
        <begin position="153"/>
        <end position="177"/>
    </location>
</feature>
<dbReference type="KEGG" id="buo:BRPE64_ACDS14720"/>
<evidence type="ECO:0000313" key="2">
    <source>
        <dbReference type="EMBL" id="BAN23226.1"/>
    </source>
</evidence>
<dbReference type="Proteomes" id="UP000013966">
    <property type="component" value="Chromosome 1"/>
</dbReference>
<keyword evidence="1" id="KW-1133">Transmembrane helix</keyword>
<dbReference type="AlphaFoldDB" id="R4WWB2"/>
<feature type="transmembrane region" description="Helical" evidence="1">
    <location>
        <begin position="80"/>
        <end position="97"/>
    </location>
</feature>
<dbReference type="HOGENOM" id="CLU_082430_0_0_4"/>
<proteinExistence type="predicted"/>
<name>R4WWB2_9BURK</name>
<feature type="transmembrane region" description="Helical" evidence="1">
    <location>
        <begin position="20"/>
        <end position="40"/>
    </location>
</feature>
<dbReference type="PATRIC" id="fig|758793.3.peg.1475"/>
<sequence>MNAVNAVSPALLLTAAGLGAFHGLNPAMGWLFAVALGIYAKSRRVALVSLVPIALGHAASVALVLAGALTLGAVVGHDSLARACGVLLIGWGVWNAWRGHRGRPTVGMRTGLAGLALWSFVMSSAHGAGLMLVPALLPLCSGPVSGGAFEAGALALTVHTGAMLAVIAAISMFAMSLQARGGLGFLRHGWINIDWLWSVALIACGVLLFV</sequence>
<protein>
    <submittedName>
        <fullName evidence="2">Uncharacterized protein</fullName>
    </submittedName>
</protein>
<dbReference type="STRING" id="758793.BRPE64_ACDS14720"/>
<evidence type="ECO:0000313" key="3">
    <source>
        <dbReference type="Proteomes" id="UP000013966"/>
    </source>
</evidence>
<keyword evidence="1" id="KW-0812">Transmembrane</keyword>